<evidence type="ECO:0000256" key="7">
    <source>
        <dbReference type="ARBA" id="ARBA00023268"/>
    </source>
</evidence>
<keyword evidence="3 10" id="KW-0055">Arginine biosynthesis</keyword>
<dbReference type="GO" id="GO:0006592">
    <property type="term" value="P:ornithine biosynthetic process"/>
    <property type="evidence" value="ECO:0007669"/>
    <property type="project" value="TreeGrafter"/>
</dbReference>
<keyword evidence="6 10" id="KW-0068">Autocatalytic cleavage</keyword>
<accession>A0A1S8N5W5</accession>
<feature type="binding site" evidence="10">
    <location>
        <position position="276"/>
    </location>
    <ligand>
        <name>substrate</name>
    </ligand>
</feature>
<name>A0A1S8N5W5_CLOSA</name>
<comment type="pathway">
    <text evidence="10">Amino-acid biosynthesis; L-arginine biosynthesis; L-ornithine and N-acetyl-L-glutamate from L-glutamate and N(2)-acetyl-L-ornithine (cyclic): step 1/1.</text>
</comment>
<comment type="function">
    <text evidence="10">Catalyzes two activities which are involved in the cyclic version of arginine biosynthesis: the synthesis of N-acetylglutamate from glutamate and acetyl-CoA as the acetyl donor, and of ornithine by transacetylation between N(2)-acetylornithine and glutamate.</text>
</comment>
<reference evidence="11 12" key="1">
    <citation type="submission" date="2016-05" db="EMBL/GenBank/DDBJ databases">
        <title>Microbial solvent formation.</title>
        <authorList>
            <person name="Poehlein A."/>
            <person name="Montoya Solano J.D."/>
            <person name="Flitsch S."/>
            <person name="Krabben P."/>
            <person name="Duerre P."/>
            <person name="Daniel R."/>
        </authorList>
    </citation>
    <scope>NUCLEOTIDE SEQUENCE [LARGE SCALE GENOMIC DNA]</scope>
    <source>
        <strain evidence="11 12">L1-8</strain>
    </source>
</reference>
<keyword evidence="10" id="KW-0963">Cytoplasm</keyword>
<evidence type="ECO:0000313" key="12">
    <source>
        <dbReference type="Proteomes" id="UP000191154"/>
    </source>
</evidence>
<dbReference type="InterPro" id="IPR016117">
    <property type="entry name" value="ArgJ-like_dom_sf"/>
</dbReference>
<dbReference type="GO" id="GO:0005737">
    <property type="term" value="C:cytoplasm"/>
    <property type="evidence" value="ECO:0007669"/>
    <property type="project" value="UniProtKB-SubCell"/>
</dbReference>
<feature type="binding site" evidence="10">
    <location>
        <position position="407"/>
    </location>
    <ligand>
        <name>substrate</name>
    </ligand>
</feature>
<sequence length="407" mass="43552">MDIKYIDGGVTAPNGFLASGIHCGLKKSDLKKDLALIYSEVPAAAAGMYTKNKVKGAPIYITKEHLTNKKAQAIIINSGNANTCNGNDGLEKAKKMTTLQAKELNLKADDVLVASTGVIGVPLNIDAIKNGIPLLTEKLSKDGFDDASSAIMTTDTFKKQLALEFYIGDKKITIGAMAKGSGMIEPNMGTMLSFITTDLSISPELLNEALQTIVKVTYNRVSVDGDTSTNDMVLMLANGLAENPTITEKDENYNAFIEALSSLNTIMAKNIAKDGEGATKLLECQIIGAANEQDAVVLGKSVINSSLVKTAMFGSDANWGRILCALGYTNIDFDPEKVDVSFESSAGSIDVCKAGSPLPFDEDKAKEVLSKKEIVIKVNLYLGDSSAYVWGCDLSYEYVKINGDYRS</sequence>
<dbReference type="GO" id="GO:0006526">
    <property type="term" value="P:L-arginine biosynthetic process"/>
    <property type="evidence" value="ECO:0007669"/>
    <property type="project" value="UniProtKB-UniRule"/>
</dbReference>
<comment type="catalytic activity">
    <reaction evidence="9 10">
        <text>N(2)-acetyl-L-ornithine + L-glutamate = N-acetyl-L-glutamate + L-ornithine</text>
        <dbReference type="Rhea" id="RHEA:15349"/>
        <dbReference type="ChEBI" id="CHEBI:29985"/>
        <dbReference type="ChEBI" id="CHEBI:44337"/>
        <dbReference type="ChEBI" id="CHEBI:46911"/>
        <dbReference type="ChEBI" id="CHEBI:57805"/>
        <dbReference type="EC" id="2.3.1.35"/>
    </reaction>
</comment>
<dbReference type="GO" id="GO:0004358">
    <property type="term" value="F:L-glutamate N-acetyltransferase activity, acting on acetyl-L-ornithine as donor"/>
    <property type="evidence" value="ECO:0007669"/>
    <property type="project" value="UniProtKB-UniRule"/>
</dbReference>
<dbReference type="HAMAP" id="MF_01106">
    <property type="entry name" value="ArgJ"/>
    <property type="match status" value="1"/>
</dbReference>
<feature type="binding site" evidence="10">
    <location>
        <position position="402"/>
    </location>
    <ligand>
        <name>substrate</name>
    </ligand>
</feature>
<feature type="site" description="Involved in the stabilization of negative charge on the oxyanion by the formation of the oxyanion hole" evidence="10">
    <location>
        <position position="117"/>
    </location>
</feature>
<comment type="catalytic activity">
    <reaction evidence="10">
        <text>L-glutamate + acetyl-CoA = N-acetyl-L-glutamate + CoA + H(+)</text>
        <dbReference type="Rhea" id="RHEA:24292"/>
        <dbReference type="ChEBI" id="CHEBI:15378"/>
        <dbReference type="ChEBI" id="CHEBI:29985"/>
        <dbReference type="ChEBI" id="CHEBI:44337"/>
        <dbReference type="ChEBI" id="CHEBI:57287"/>
        <dbReference type="ChEBI" id="CHEBI:57288"/>
        <dbReference type="EC" id="2.3.1.1"/>
    </reaction>
</comment>
<comment type="pathway">
    <text evidence="10">Amino-acid biosynthesis; L-arginine biosynthesis; N(2)-acetyl-L-ornithine from L-glutamate: step 1/4.</text>
</comment>
<keyword evidence="4 10" id="KW-0028">Amino-acid biosynthesis</keyword>
<feature type="active site" description="Nucleophile" evidence="10">
    <location>
        <position position="190"/>
    </location>
</feature>
<gene>
    <name evidence="10 11" type="primary">argJ</name>
    <name evidence="11" type="ORF">CLOSAC_22190</name>
</gene>
<keyword evidence="5 10" id="KW-0808">Transferase</keyword>
<comment type="subcellular location">
    <subcellularLocation>
        <location evidence="10">Cytoplasm</location>
    </subcellularLocation>
</comment>
<dbReference type="Gene3D" id="3.60.70.12">
    <property type="entry name" value="L-amino peptidase D-ALA esterase/amidase"/>
    <property type="match status" value="1"/>
</dbReference>
<evidence type="ECO:0000256" key="8">
    <source>
        <dbReference type="ARBA" id="ARBA00023315"/>
    </source>
</evidence>
<feature type="chain" id="PRO_5023344951" description="Arginine biosynthesis bifunctional protein ArgJ alpha chain" evidence="10">
    <location>
        <begin position="1"/>
        <end position="189"/>
    </location>
</feature>
<keyword evidence="8 10" id="KW-0012">Acyltransferase</keyword>
<feature type="site" description="Cleavage; by autolysis" evidence="10">
    <location>
        <begin position="189"/>
        <end position="190"/>
    </location>
</feature>
<evidence type="ECO:0000256" key="2">
    <source>
        <dbReference type="ARBA" id="ARBA00011475"/>
    </source>
</evidence>
<dbReference type="FunFam" id="3.10.20.340:FF:000001">
    <property type="entry name" value="Arginine biosynthesis bifunctional protein ArgJ, chloroplastic"/>
    <property type="match status" value="1"/>
</dbReference>
<dbReference type="RefSeq" id="WP_077865481.1">
    <property type="nucleotide sequence ID" value="NZ_LZYZ01000004.1"/>
</dbReference>
<dbReference type="InterPro" id="IPR002813">
    <property type="entry name" value="Arg_biosynth_ArgJ"/>
</dbReference>
<evidence type="ECO:0000256" key="3">
    <source>
        <dbReference type="ARBA" id="ARBA00022571"/>
    </source>
</evidence>
<feature type="binding site" evidence="10">
    <location>
        <position position="190"/>
    </location>
    <ligand>
        <name>substrate</name>
    </ligand>
</feature>
<dbReference type="GO" id="GO:0004042">
    <property type="term" value="F:L-glutamate N-acetyltransferase activity"/>
    <property type="evidence" value="ECO:0007669"/>
    <property type="project" value="UniProtKB-UniRule"/>
</dbReference>
<dbReference type="Proteomes" id="UP000191154">
    <property type="component" value="Unassembled WGS sequence"/>
</dbReference>
<comment type="caution">
    <text evidence="11">The sequence shown here is derived from an EMBL/GenBank/DDBJ whole genome shotgun (WGS) entry which is preliminary data.</text>
</comment>
<proteinExistence type="inferred from homology"/>
<evidence type="ECO:0000256" key="5">
    <source>
        <dbReference type="ARBA" id="ARBA00022679"/>
    </source>
</evidence>
<evidence type="ECO:0000256" key="9">
    <source>
        <dbReference type="ARBA" id="ARBA00049439"/>
    </source>
</evidence>
<dbReference type="CDD" id="cd02152">
    <property type="entry name" value="OAT"/>
    <property type="match status" value="1"/>
</dbReference>
<dbReference type="SUPFAM" id="SSF56266">
    <property type="entry name" value="DmpA/ArgJ-like"/>
    <property type="match status" value="1"/>
</dbReference>
<evidence type="ECO:0000256" key="10">
    <source>
        <dbReference type="HAMAP-Rule" id="MF_01106"/>
    </source>
</evidence>
<dbReference type="STRING" id="169679.CSACC_07120"/>
<feature type="binding site" evidence="10">
    <location>
        <position position="179"/>
    </location>
    <ligand>
        <name>substrate</name>
    </ligand>
</feature>
<dbReference type="Pfam" id="PF01960">
    <property type="entry name" value="ArgJ"/>
    <property type="match status" value="1"/>
</dbReference>
<protein>
    <recommendedName>
        <fullName evidence="10">Arginine biosynthesis bifunctional protein ArgJ</fullName>
    </recommendedName>
    <domain>
        <recommendedName>
            <fullName evidence="10">Glutamate N-acetyltransferase</fullName>
            <ecNumber evidence="10">2.3.1.35</ecNumber>
        </recommendedName>
        <alternativeName>
            <fullName evidence="10">Ornithine acetyltransferase</fullName>
            <shortName evidence="10">OATase</shortName>
        </alternativeName>
        <alternativeName>
            <fullName evidence="10">Ornithine transacetylase</fullName>
        </alternativeName>
    </domain>
    <domain>
        <recommendedName>
            <fullName evidence="10">Amino-acid acetyltransferase</fullName>
            <ecNumber evidence="10">2.3.1.1</ecNumber>
        </recommendedName>
        <alternativeName>
            <fullName evidence="10">N-acetylglutamate synthase</fullName>
            <shortName evidence="10">AGSase</shortName>
        </alternativeName>
    </domain>
    <component>
        <recommendedName>
            <fullName evidence="10">Arginine biosynthesis bifunctional protein ArgJ alpha chain</fullName>
        </recommendedName>
    </component>
    <component>
        <recommendedName>
            <fullName evidence="10">Arginine biosynthesis bifunctional protein ArgJ beta chain</fullName>
        </recommendedName>
    </component>
</protein>
<comment type="subunit">
    <text evidence="2 10">Heterotetramer of two alpha and two beta chains.</text>
</comment>
<organism evidence="11 12">
    <name type="scientific">Clostridium saccharobutylicum</name>
    <dbReference type="NCBI Taxonomy" id="169679"/>
    <lineage>
        <taxon>Bacteria</taxon>
        <taxon>Bacillati</taxon>
        <taxon>Bacillota</taxon>
        <taxon>Clostridia</taxon>
        <taxon>Eubacteriales</taxon>
        <taxon>Clostridiaceae</taxon>
        <taxon>Clostridium</taxon>
    </lineage>
</organism>
<evidence type="ECO:0000256" key="4">
    <source>
        <dbReference type="ARBA" id="ARBA00022605"/>
    </source>
</evidence>
<keyword evidence="7 10" id="KW-0511">Multifunctional enzyme</keyword>
<dbReference type="FunFam" id="3.60.70.12:FF:000001">
    <property type="entry name" value="Arginine biosynthesis bifunctional protein ArgJ, chloroplastic"/>
    <property type="match status" value="1"/>
</dbReference>
<evidence type="ECO:0000256" key="1">
    <source>
        <dbReference type="ARBA" id="ARBA00006774"/>
    </source>
</evidence>
<feature type="site" description="Involved in the stabilization of negative charge on the oxyanion by the formation of the oxyanion hole" evidence="10">
    <location>
        <position position="116"/>
    </location>
</feature>
<dbReference type="EC" id="2.3.1.35" evidence="10"/>
<feature type="chain" id="PRO_5023344950" description="Arginine biosynthesis bifunctional protein ArgJ beta chain" evidence="10">
    <location>
        <begin position="190"/>
        <end position="407"/>
    </location>
</feature>
<dbReference type="Gene3D" id="3.10.20.340">
    <property type="entry name" value="ArgJ beta chain, C-terminal domain"/>
    <property type="match status" value="1"/>
</dbReference>
<dbReference type="NCBIfam" id="NF003802">
    <property type="entry name" value="PRK05388.1"/>
    <property type="match status" value="1"/>
</dbReference>
<dbReference type="PANTHER" id="PTHR23100">
    <property type="entry name" value="ARGININE BIOSYNTHESIS BIFUNCTIONAL PROTEIN ARGJ"/>
    <property type="match status" value="1"/>
</dbReference>
<comment type="similarity">
    <text evidence="1 10">Belongs to the ArgJ family.</text>
</comment>
<dbReference type="InterPro" id="IPR042195">
    <property type="entry name" value="ArgJ_beta_C"/>
</dbReference>
<evidence type="ECO:0000256" key="6">
    <source>
        <dbReference type="ARBA" id="ARBA00022813"/>
    </source>
</evidence>
<dbReference type="EMBL" id="LZYZ01000004">
    <property type="protein sequence ID" value="OOM11792.1"/>
    <property type="molecule type" value="Genomic_DNA"/>
</dbReference>
<dbReference type="PANTHER" id="PTHR23100:SF0">
    <property type="entry name" value="ARGININE BIOSYNTHESIS BIFUNCTIONAL PROTEIN ARGJ, MITOCHONDRIAL"/>
    <property type="match status" value="1"/>
</dbReference>
<dbReference type="UniPathway" id="UPA00068">
    <property type="reaction ID" value="UER00106"/>
</dbReference>
<dbReference type="AlphaFoldDB" id="A0A1S8N5W5"/>
<dbReference type="NCBIfam" id="TIGR00120">
    <property type="entry name" value="ArgJ"/>
    <property type="match status" value="1"/>
</dbReference>
<dbReference type="Gene3D" id="3.30.2330.10">
    <property type="entry name" value="arginine biosynthesis bifunctional protein suprefamily"/>
    <property type="match status" value="1"/>
</dbReference>
<feature type="binding site" evidence="10">
    <location>
        <position position="153"/>
    </location>
    <ligand>
        <name>substrate</name>
    </ligand>
</feature>
<dbReference type="EC" id="2.3.1.1" evidence="10"/>
<evidence type="ECO:0000313" key="11">
    <source>
        <dbReference type="EMBL" id="OOM11792.1"/>
    </source>
</evidence>